<dbReference type="GeneID" id="87929266"/>
<evidence type="ECO:0000256" key="5">
    <source>
        <dbReference type="ARBA" id="ARBA00023242"/>
    </source>
</evidence>
<sequence>MIHPSRYLESLRSDVPSRQPPSFLQLVIMATGASTDPSHASLAMSLYRRARKLAEQDEAKLRAQSTLFSRASLSLGKSIRIAQILNLHQLDRCPQPPSLFQSHLEPPSSRNLDWIEMEERRRTWWVINSADRLVFATSALPSIIDDRMVHTLLPKPEEAFTSGGEETPQEHTNTLHQALRERSPPVSRLGARVLAAHLFYRAMDLETTESQPEAQAEHNLESYWARQQDVGNDLLALPISLPRDLRLPASIGCQDTIYIHVLVHTALMCLHKTALRKAAEDGGQGAEASFVKAQGRSNLLAAAAQVIAII</sequence>
<keyword evidence="2" id="KW-0479">Metal-binding</keyword>
<dbReference type="SMART" id="SM00906">
    <property type="entry name" value="Fungal_trans"/>
    <property type="match status" value="1"/>
</dbReference>
<evidence type="ECO:0000313" key="7">
    <source>
        <dbReference type="EMBL" id="KAK4674775.1"/>
    </source>
</evidence>
<evidence type="ECO:0000259" key="6">
    <source>
        <dbReference type="SMART" id="SM00906"/>
    </source>
</evidence>
<keyword evidence="8" id="KW-1185">Reference proteome</keyword>
<dbReference type="Proteomes" id="UP001326199">
    <property type="component" value="Unassembled WGS sequence"/>
</dbReference>
<dbReference type="PANTHER" id="PTHR47338">
    <property type="entry name" value="ZN(II)2CYS6 TRANSCRIPTION FACTOR (EUROFUNG)-RELATED"/>
    <property type="match status" value="1"/>
</dbReference>
<dbReference type="PANTHER" id="PTHR47338:SF10">
    <property type="entry name" value="TRANSCRIPTION FACTOR DOMAIN-CONTAINING PROTEIN-RELATED"/>
    <property type="match status" value="1"/>
</dbReference>
<dbReference type="Pfam" id="PF04082">
    <property type="entry name" value="Fungal_trans"/>
    <property type="match status" value="1"/>
</dbReference>
<gene>
    <name evidence="7" type="ORF">QC763_123570</name>
</gene>
<comment type="subcellular location">
    <subcellularLocation>
        <location evidence="1">Nucleus</location>
    </subcellularLocation>
</comment>
<evidence type="ECO:0000256" key="4">
    <source>
        <dbReference type="ARBA" id="ARBA00023163"/>
    </source>
</evidence>
<evidence type="ECO:0000313" key="8">
    <source>
        <dbReference type="Proteomes" id="UP001326199"/>
    </source>
</evidence>
<evidence type="ECO:0000256" key="1">
    <source>
        <dbReference type="ARBA" id="ARBA00004123"/>
    </source>
</evidence>
<dbReference type="InterPro" id="IPR050815">
    <property type="entry name" value="TF_fung"/>
</dbReference>
<evidence type="ECO:0000256" key="3">
    <source>
        <dbReference type="ARBA" id="ARBA00023015"/>
    </source>
</evidence>
<dbReference type="EMBL" id="JAFFHB010000001">
    <property type="protein sequence ID" value="KAK4674775.1"/>
    <property type="molecule type" value="Genomic_DNA"/>
</dbReference>
<dbReference type="CDD" id="cd12148">
    <property type="entry name" value="fungal_TF_MHR"/>
    <property type="match status" value="1"/>
</dbReference>
<dbReference type="InterPro" id="IPR007219">
    <property type="entry name" value="XnlR_reg_dom"/>
</dbReference>
<protein>
    <recommendedName>
        <fullName evidence="6">Xylanolytic transcriptional activator regulatory domain-containing protein</fullName>
    </recommendedName>
</protein>
<proteinExistence type="predicted"/>
<name>A0ABR0I3I5_9PEZI</name>
<reference evidence="7 8" key="1">
    <citation type="journal article" date="2023" name="bioRxiv">
        <title>High-quality genome assemblies of four members of thePodospora anserinaspecies complex.</title>
        <authorList>
            <person name="Ament-Velasquez S.L."/>
            <person name="Vogan A.A."/>
            <person name="Wallerman O."/>
            <person name="Hartmann F."/>
            <person name="Gautier V."/>
            <person name="Silar P."/>
            <person name="Giraud T."/>
            <person name="Johannesson H."/>
        </authorList>
    </citation>
    <scope>NUCLEOTIDE SEQUENCE [LARGE SCALE GENOMIC DNA]</scope>
    <source>
        <strain evidence="7 8">CBS 411.78</strain>
    </source>
</reference>
<accession>A0ABR0I3I5</accession>
<organism evidence="7 8">
    <name type="scientific">Podospora pseudopauciseta</name>
    <dbReference type="NCBI Taxonomy" id="2093780"/>
    <lineage>
        <taxon>Eukaryota</taxon>
        <taxon>Fungi</taxon>
        <taxon>Dikarya</taxon>
        <taxon>Ascomycota</taxon>
        <taxon>Pezizomycotina</taxon>
        <taxon>Sordariomycetes</taxon>
        <taxon>Sordariomycetidae</taxon>
        <taxon>Sordariales</taxon>
        <taxon>Podosporaceae</taxon>
        <taxon>Podospora</taxon>
    </lineage>
</organism>
<dbReference type="RefSeq" id="XP_062772097.1">
    <property type="nucleotide sequence ID" value="XM_062908923.1"/>
</dbReference>
<comment type="caution">
    <text evidence="7">The sequence shown here is derived from an EMBL/GenBank/DDBJ whole genome shotgun (WGS) entry which is preliminary data.</text>
</comment>
<keyword evidence="3" id="KW-0805">Transcription regulation</keyword>
<keyword evidence="4" id="KW-0804">Transcription</keyword>
<keyword evidence="5" id="KW-0539">Nucleus</keyword>
<evidence type="ECO:0000256" key="2">
    <source>
        <dbReference type="ARBA" id="ARBA00022723"/>
    </source>
</evidence>
<feature type="domain" description="Xylanolytic transcriptional activator regulatory" evidence="6">
    <location>
        <begin position="71"/>
        <end position="160"/>
    </location>
</feature>